<gene>
    <name evidence="1" type="primary">SQOR</name>
    <name evidence="1" type="ORF">GBF38_020615</name>
</gene>
<evidence type="ECO:0000313" key="1">
    <source>
        <dbReference type="EMBL" id="KAG8012737.1"/>
    </source>
</evidence>
<organism evidence="1 2">
    <name type="scientific">Nibea albiflora</name>
    <name type="common">Yellow drum</name>
    <name type="synonym">Corvina albiflora</name>
    <dbReference type="NCBI Taxonomy" id="240163"/>
    <lineage>
        <taxon>Eukaryota</taxon>
        <taxon>Metazoa</taxon>
        <taxon>Chordata</taxon>
        <taxon>Craniata</taxon>
        <taxon>Vertebrata</taxon>
        <taxon>Euteleostomi</taxon>
        <taxon>Actinopterygii</taxon>
        <taxon>Neopterygii</taxon>
        <taxon>Teleostei</taxon>
        <taxon>Neoteleostei</taxon>
        <taxon>Acanthomorphata</taxon>
        <taxon>Eupercaria</taxon>
        <taxon>Sciaenidae</taxon>
        <taxon>Nibea</taxon>
    </lineage>
</organism>
<keyword evidence="2" id="KW-1185">Reference proteome</keyword>
<proteinExistence type="predicted"/>
<evidence type="ECO:0000313" key="2">
    <source>
        <dbReference type="Proteomes" id="UP000805704"/>
    </source>
</evidence>
<dbReference type="EMBL" id="CM024800">
    <property type="protein sequence ID" value="KAG8012737.1"/>
    <property type="molecule type" value="Genomic_DNA"/>
</dbReference>
<name>A0ACB7FEB2_NIBAL</name>
<reference evidence="1" key="1">
    <citation type="submission" date="2020-04" db="EMBL/GenBank/DDBJ databases">
        <title>A chromosome-scale assembly and high-density genetic map of the yellow drum (Nibea albiflora) genome.</title>
        <authorList>
            <person name="Xu D."/>
            <person name="Zhang W."/>
            <person name="Chen R."/>
            <person name="Tan P."/>
            <person name="Wang L."/>
            <person name="Song H."/>
            <person name="Tian L."/>
            <person name="Zhu Q."/>
            <person name="Wang B."/>
        </authorList>
    </citation>
    <scope>NUCLEOTIDE SEQUENCE</scope>
    <source>
        <strain evidence="1">ZJHYS-2018</strain>
    </source>
</reference>
<sequence length="1120" mass="123800">MAALRRLRQCHPSGLVISNLHTSSRASAKQHYKMLVLGGGTGGITMGARMKRMMGAENVAIVEPSEARIQYSMHYYQPIWTLVGAGAKTVASSGRSTASVMPSGVKWVKSSVEEINPDTNTVRTADGSEISYEYLIVALGLQLHYEKIKGLPEGFKHPKIGSNYSVQTVEKTWKALQDFKEGNAVFSFPNTPVKCAGAPQKIMYLSDAYLRKTGKRAKANIIYNTSLPVLFGIKKYADSLWDIVKRRDLQVNLRQNLIEVRADKQEAVFENLDKPGETKVIEYEMLHVTPPMGPSLVVKASPLADEVGWLDVNKDTLQHNKYPNVFGIGDCTNLPTAKTGAAVAAQSAVLNRTISKILKNEKPDKKYDGYTSCPLVTSYNTVILAEFDYNGQPLETFPINQAKERRLMYHMKADVMPHLYWHGLLRCRRTHPSQAKRKHCEVEPSPVRGRGKMQKNETGLLSTIKKFIRGNAVKVEQDIPAKRSRIDCNSDGDLITSTPQTRGLSNKAVSRVCRKSPNKDTMTCNSKPIKPNGKLEAPVDAASSPPRTTLLGTIFSPVFNFFSPATKTATPGSDSPGQAMEAEEIMKQLDIEQAEEMPSSTLTSTEGITPCHTAPMLPQRLQITSDTTTSHFNCFSISLSSAAPGCMPDGGYPHALPPPPAETSYDEDWEVFDPYFFIKHVPPLTEEQLTRKPALPLKTRSTPEFSLVLDLDETLVHCSLNELEDAALTFPVLFQDVIYQIILFTASKKVYADKLLNILDPKKQLVRHRLFREHCVCVQGNYIKDLNILGRDLSKTIIIDNSPQAFAYQLSNGIPIESWFVDRNDSELLKLVPFLEKLVELLLMNSCFSVVCLRYSCDALLHYMQSSVRASIPLFVKQRARGDMTCSEGLQAEVRPWLLLALAFVHRAHALPGSEEASSGAAQQLQALHCPPCEQIHCSSRRALKLQCKGGVTTGVCGCCPVCAKTAGETCGGTWDYLGKCDEGLVCVYKDAASDKPDAERKGICEAVIQTLDPETCQPECTQEYCQANPSEICSARYVSLEKTECQGSCQHTSCSSCLLLKPPSCSQTCTSSDTSCLQRFGKCVHNHLTTHNHACSSNLQNRGRTKRLESPQPLLPPDF</sequence>
<dbReference type="Proteomes" id="UP000805704">
    <property type="component" value="Chromosome 12"/>
</dbReference>
<protein>
    <submittedName>
        <fullName evidence="1">Sulfide:quinone oxidoreductase</fullName>
    </submittedName>
</protein>
<comment type="caution">
    <text evidence="1">The sequence shown here is derived from an EMBL/GenBank/DDBJ whole genome shotgun (WGS) entry which is preliminary data.</text>
</comment>
<accession>A0ACB7FEB2</accession>